<dbReference type="NCBIfam" id="NF010148">
    <property type="entry name" value="PRK13625.1"/>
    <property type="match status" value="1"/>
</dbReference>
<dbReference type="GO" id="GO:0016791">
    <property type="term" value="F:phosphatase activity"/>
    <property type="evidence" value="ECO:0007669"/>
    <property type="project" value="TreeGrafter"/>
</dbReference>
<evidence type="ECO:0000313" key="2">
    <source>
        <dbReference type="EMBL" id="GEN56793.1"/>
    </source>
</evidence>
<name>A0A511X1H3_9BACI</name>
<dbReference type="AlphaFoldDB" id="A0A511X1H3"/>
<dbReference type="Pfam" id="PF00149">
    <property type="entry name" value="Metallophos"/>
    <property type="match status" value="1"/>
</dbReference>
<evidence type="ECO:0000313" key="3">
    <source>
        <dbReference type="Proteomes" id="UP000321400"/>
    </source>
</evidence>
<dbReference type="OrthoDB" id="9807890at2"/>
<dbReference type="CDD" id="cd07423">
    <property type="entry name" value="MPP_Prp_like"/>
    <property type="match status" value="1"/>
</dbReference>
<keyword evidence="3" id="KW-1185">Reference proteome</keyword>
<comment type="caution">
    <text evidence="2">The sequence shown here is derived from an EMBL/GenBank/DDBJ whole genome shotgun (WGS) entry which is preliminary data.</text>
</comment>
<organism evidence="2 3">
    <name type="scientific">Halolactibacillus alkaliphilus</name>
    <dbReference type="NCBI Taxonomy" id="442899"/>
    <lineage>
        <taxon>Bacteria</taxon>
        <taxon>Bacillati</taxon>
        <taxon>Bacillota</taxon>
        <taxon>Bacilli</taxon>
        <taxon>Bacillales</taxon>
        <taxon>Bacillaceae</taxon>
        <taxon>Halolactibacillus</taxon>
    </lineage>
</organism>
<dbReference type="RefSeq" id="WP_089801595.1">
    <property type="nucleotide sequence ID" value="NZ_BJYE01000013.1"/>
</dbReference>
<dbReference type="InterPro" id="IPR029052">
    <property type="entry name" value="Metallo-depent_PP-like"/>
</dbReference>
<evidence type="ECO:0000259" key="1">
    <source>
        <dbReference type="Pfam" id="PF00149"/>
    </source>
</evidence>
<dbReference type="InterPro" id="IPR041780">
    <property type="entry name" value="MPP_PrpE-like"/>
</dbReference>
<dbReference type="SUPFAM" id="SSF56300">
    <property type="entry name" value="Metallo-dependent phosphatases"/>
    <property type="match status" value="1"/>
</dbReference>
<proteinExistence type="predicted"/>
<dbReference type="EMBL" id="BJYE01000013">
    <property type="protein sequence ID" value="GEN56793.1"/>
    <property type="molecule type" value="Genomic_DNA"/>
</dbReference>
<sequence length="247" mass="28303">MALDVIGDIHGCYEELSALIKKLGYKKMHGHYKHKDQRKLAFVGDLTDRGPASLKVIELVYQLVIVDKVAIYVPGNHCNKLYRYFLGNNVEIKHGLETTVAEYLKQDQEEQQIIRNKFMTLYEEAPLYYHDQTLNVVISHAGILDSMIGQNNSHVKAFVLYGPKSKEYHPDGRPVRIDWTPYHKGHTLVIYGHTPVLKPYKSNSTINIDLGCVFGNKLMAIQIPEQTEVSVPSKQPYQPERFTDFKT</sequence>
<feature type="domain" description="Calcineurin-like phosphoesterase" evidence="1">
    <location>
        <begin position="3"/>
        <end position="196"/>
    </location>
</feature>
<dbReference type="InterPro" id="IPR006186">
    <property type="entry name" value="Ser/Thr-sp_prot-phosphatase"/>
</dbReference>
<dbReference type="STRING" id="442899.SAMN05720591_11346"/>
<reference evidence="2 3" key="1">
    <citation type="submission" date="2019-07" db="EMBL/GenBank/DDBJ databases">
        <title>Whole genome shotgun sequence of Halolactibacillus alkaliphilus NBRC 103919.</title>
        <authorList>
            <person name="Hosoyama A."/>
            <person name="Uohara A."/>
            <person name="Ohji S."/>
            <person name="Ichikawa N."/>
        </authorList>
    </citation>
    <scope>NUCLEOTIDE SEQUENCE [LARGE SCALE GENOMIC DNA]</scope>
    <source>
        <strain evidence="2 3">NBRC 103919</strain>
    </source>
</reference>
<gene>
    <name evidence="2" type="primary">prpE</name>
    <name evidence="2" type="ORF">HAL01_12570</name>
</gene>
<dbReference type="Gene3D" id="3.60.21.10">
    <property type="match status" value="1"/>
</dbReference>
<dbReference type="Proteomes" id="UP000321400">
    <property type="component" value="Unassembled WGS sequence"/>
</dbReference>
<dbReference type="GO" id="GO:0005737">
    <property type="term" value="C:cytoplasm"/>
    <property type="evidence" value="ECO:0007669"/>
    <property type="project" value="TreeGrafter"/>
</dbReference>
<dbReference type="InterPro" id="IPR004843">
    <property type="entry name" value="Calcineurin-like_PHP"/>
</dbReference>
<dbReference type="InterPro" id="IPR050126">
    <property type="entry name" value="Ap4A_hydrolase"/>
</dbReference>
<accession>A0A511X1H3</accession>
<dbReference type="PRINTS" id="PR00114">
    <property type="entry name" value="STPHPHTASE"/>
</dbReference>
<protein>
    <submittedName>
        <fullName evidence="2">Bis(5'-nucleosyl)-tetraphosphatase PrpE [asymmetrical]</fullName>
    </submittedName>
</protein>
<dbReference type="PANTHER" id="PTHR42850">
    <property type="entry name" value="METALLOPHOSPHOESTERASE"/>
    <property type="match status" value="1"/>
</dbReference>
<dbReference type="PANTHER" id="PTHR42850:SF7">
    <property type="entry name" value="BIS(5'-NUCLEOSYL)-TETRAPHOSPHATASE PRPE [ASYMMETRICAL]"/>
    <property type="match status" value="1"/>
</dbReference>